<feature type="region of interest" description="Disordered" evidence="3">
    <location>
        <begin position="139"/>
        <end position="240"/>
    </location>
</feature>
<reference evidence="4" key="2">
    <citation type="submission" date="2020-01" db="EMBL/GenBank/DDBJ databases">
        <authorList>
            <person name="Algora L."/>
            <person name="Schniete J.K."/>
            <person name="MacFadyen A."/>
            <person name="Hoskisson P.A."/>
            <person name="Hunter I.S."/>
            <person name="Herron P.R."/>
        </authorList>
    </citation>
    <scope>NUCLEOTIDE SEQUENCE</scope>
    <source>
        <strain evidence="4">ATCC 10970</strain>
    </source>
</reference>
<feature type="compositionally biased region" description="Basic and acidic residues" evidence="3">
    <location>
        <begin position="213"/>
        <end position="223"/>
    </location>
</feature>
<feature type="compositionally biased region" description="Pro residues" evidence="3">
    <location>
        <begin position="144"/>
        <end position="154"/>
    </location>
</feature>
<feature type="compositionally biased region" description="Low complexity" evidence="3">
    <location>
        <begin position="182"/>
        <end position="198"/>
    </location>
</feature>
<name>A0A8A1V356_STRR1</name>
<dbReference type="Pfam" id="PF00436">
    <property type="entry name" value="SSB"/>
    <property type="match status" value="1"/>
</dbReference>
<organism evidence="4 5">
    <name type="scientific">Streptomyces rimosus subsp. rimosus (strain ATCC 10970 / DSM 40260 / JCM 4667 / NRRL 2234)</name>
    <dbReference type="NCBI Taxonomy" id="1265868"/>
    <lineage>
        <taxon>Bacteria</taxon>
        <taxon>Bacillati</taxon>
        <taxon>Actinomycetota</taxon>
        <taxon>Actinomycetes</taxon>
        <taxon>Kitasatosporales</taxon>
        <taxon>Streptomycetaceae</taxon>
        <taxon>Streptomyces</taxon>
    </lineage>
</organism>
<dbReference type="GO" id="GO:0003697">
    <property type="term" value="F:single-stranded DNA binding"/>
    <property type="evidence" value="ECO:0007669"/>
    <property type="project" value="InterPro"/>
</dbReference>
<gene>
    <name evidence="4" type="ORF">SRIM_014265</name>
</gene>
<reference evidence="4" key="1">
    <citation type="submission" date="2012-12" db="EMBL/GenBank/DDBJ databases">
        <authorList>
            <person name="Pethick F.E."/>
            <person name="MacFadyen A.C."/>
            <person name="Tang Z."/>
            <person name="Sangal V."/>
            <person name="Tze-Tze L."/>
            <person name="Chu J."/>
            <person name="Guo M."/>
            <person name="Kirby R."/>
            <person name="Hoskisson P.A."/>
            <person name="Herron P.R."/>
            <person name="Hunter I.S."/>
        </authorList>
    </citation>
    <scope>NUCLEOTIDE SEQUENCE</scope>
    <source>
        <strain evidence="4">ATCC 10970</strain>
    </source>
</reference>
<protein>
    <submittedName>
        <fullName evidence="4">Single-stranded DNA-binding protein</fullName>
    </submittedName>
</protein>
<dbReference type="PROSITE" id="PS50935">
    <property type="entry name" value="SSB"/>
    <property type="match status" value="1"/>
</dbReference>
<dbReference type="AlphaFoldDB" id="A0A8A1V356"/>
<evidence type="ECO:0000313" key="4">
    <source>
        <dbReference type="EMBL" id="QST85901.1"/>
    </source>
</evidence>
<evidence type="ECO:0000256" key="1">
    <source>
        <dbReference type="ARBA" id="ARBA00023125"/>
    </source>
</evidence>
<sequence>MYDTMVTLVGNAATAVEHRQTTAGVPMVRFRLATSTRRWDKERCCWVDGDTSFYTVRAWRTLADNVAASVSRGEPLVVHGRMRVWDRELPEDKGGQRRVSVEVDAVAVGHDLTRGTSAWRRVVRPRMEAMVPSAEGWVPEVRAPAPPVPPPPRGSAPQAPLDRVPNEPDWTSPEPAVGPLPGTAVGTEPGEAAGAASGSVGGSSPPPRTGVELGDKSPPDVDGRGVPAAIPASEDAVAGA</sequence>
<dbReference type="Gene3D" id="2.40.50.140">
    <property type="entry name" value="Nucleic acid-binding proteins"/>
    <property type="match status" value="1"/>
</dbReference>
<accession>A0A8A1V356</accession>
<dbReference type="Proteomes" id="UP000011074">
    <property type="component" value="Chromosome"/>
</dbReference>
<reference evidence="4" key="3">
    <citation type="journal article" date="2021" name="bioRxiv">
        <title>Bilateral symmetry of linear streptomycete chromosomes.</title>
        <authorList>
            <person name="Algora-Gallardo L."/>
            <person name="Schniete J.K."/>
            <person name="Mark D.R."/>
            <person name="Hunter I.S."/>
            <person name="Herron P.R."/>
        </authorList>
    </citation>
    <scope>NUCLEOTIDE SEQUENCE</scope>
    <source>
        <strain evidence="4">ATCC 10970</strain>
    </source>
</reference>
<dbReference type="InterPro" id="IPR000424">
    <property type="entry name" value="Primosome_PriB/ssb"/>
</dbReference>
<evidence type="ECO:0000256" key="2">
    <source>
        <dbReference type="PROSITE-ProRule" id="PRU00252"/>
    </source>
</evidence>
<dbReference type="CDD" id="cd04496">
    <property type="entry name" value="SSB_OBF"/>
    <property type="match status" value="1"/>
</dbReference>
<proteinExistence type="predicted"/>
<evidence type="ECO:0000313" key="5">
    <source>
        <dbReference type="Proteomes" id="UP000011074"/>
    </source>
</evidence>
<keyword evidence="1 2" id="KW-0238">DNA-binding</keyword>
<dbReference type="SUPFAM" id="SSF50249">
    <property type="entry name" value="Nucleic acid-binding proteins"/>
    <property type="match status" value="1"/>
</dbReference>
<dbReference type="InterPro" id="IPR012340">
    <property type="entry name" value="NA-bd_OB-fold"/>
</dbReference>
<evidence type="ECO:0000256" key="3">
    <source>
        <dbReference type="SAM" id="MobiDB-lite"/>
    </source>
</evidence>
<dbReference type="EMBL" id="CP048261">
    <property type="protein sequence ID" value="QST85901.1"/>
    <property type="molecule type" value="Genomic_DNA"/>
</dbReference>